<feature type="domain" description="C2H2-type" evidence="3">
    <location>
        <begin position="119"/>
        <end position="148"/>
    </location>
</feature>
<feature type="compositionally biased region" description="Pro residues" evidence="2">
    <location>
        <begin position="365"/>
        <end position="379"/>
    </location>
</feature>
<name>A0A6P5JKH7_PHACI</name>
<keyword evidence="4" id="KW-1185">Reference proteome</keyword>
<dbReference type="PROSITE" id="PS50157">
    <property type="entry name" value="ZINC_FINGER_C2H2_2"/>
    <property type="match status" value="2"/>
</dbReference>
<dbReference type="PROSITE" id="PS00028">
    <property type="entry name" value="ZINC_FINGER_C2H2_1"/>
    <property type="match status" value="2"/>
</dbReference>
<keyword evidence="1" id="KW-0862">Zinc</keyword>
<feature type="region of interest" description="Disordered" evidence="2">
    <location>
        <begin position="359"/>
        <end position="390"/>
    </location>
</feature>
<protein>
    <submittedName>
        <fullName evidence="5">Zinc finger protein 414 isoform X1</fullName>
    </submittedName>
</protein>
<feature type="region of interest" description="Disordered" evidence="2">
    <location>
        <begin position="173"/>
        <end position="224"/>
    </location>
</feature>
<dbReference type="GO" id="GO:0008270">
    <property type="term" value="F:zinc ion binding"/>
    <property type="evidence" value="ECO:0007669"/>
    <property type="project" value="UniProtKB-KW"/>
</dbReference>
<dbReference type="CTD" id="84330"/>
<dbReference type="FunCoup" id="A0A6P5JKH7">
    <property type="interactions" value="460"/>
</dbReference>
<dbReference type="InParanoid" id="A0A6P5JKH7"/>
<feature type="compositionally biased region" description="Low complexity" evidence="2">
    <location>
        <begin position="286"/>
        <end position="298"/>
    </location>
</feature>
<dbReference type="InterPro" id="IPR039882">
    <property type="entry name" value="ZN414"/>
</dbReference>
<organism evidence="4 5">
    <name type="scientific">Phascolarctos cinereus</name>
    <name type="common">Koala</name>
    <dbReference type="NCBI Taxonomy" id="38626"/>
    <lineage>
        <taxon>Eukaryota</taxon>
        <taxon>Metazoa</taxon>
        <taxon>Chordata</taxon>
        <taxon>Craniata</taxon>
        <taxon>Vertebrata</taxon>
        <taxon>Euteleostomi</taxon>
        <taxon>Mammalia</taxon>
        <taxon>Metatheria</taxon>
        <taxon>Diprotodontia</taxon>
        <taxon>Phascolarctidae</taxon>
        <taxon>Phascolarctos</taxon>
    </lineage>
</organism>
<evidence type="ECO:0000256" key="2">
    <source>
        <dbReference type="SAM" id="MobiDB-lite"/>
    </source>
</evidence>
<feature type="compositionally biased region" description="Low complexity" evidence="2">
    <location>
        <begin position="305"/>
        <end position="321"/>
    </location>
</feature>
<proteinExistence type="predicted"/>
<dbReference type="InterPro" id="IPR013087">
    <property type="entry name" value="Znf_C2H2_type"/>
</dbReference>
<dbReference type="GeneID" id="110202126"/>
<dbReference type="Pfam" id="PF15909">
    <property type="entry name" value="zf-C2H2_8"/>
    <property type="match status" value="1"/>
</dbReference>
<reference evidence="5" key="1">
    <citation type="submission" date="2025-08" db="UniProtKB">
        <authorList>
            <consortium name="RefSeq"/>
        </authorList>
    </citation>
    <scope>IDENTIFICATION</scope>
    <source>
        <tissue evidence="5">Spleen</tissue>
    </source>
</reference>
<feature type="compositionally biased region" description="Low complexity" evidence="2">
    <location>
        <begin position="205"/>
        <end position="214"/>
    </location>
</feature>
<dbReference type="PANTHER" id="PTHR21695">
    <property type="entry name" value="ZINC FINGER PROTEIN 414"/>
    <property type="match status" value="1"/>
</dbReference>
<keyword evidence="1" id="KW-0479">Metal-binding</keyword>
<feature type="region of interest" description="Disordered" evidence="2">
    <location>
        <begin position="1"/>
        <end position="84"/>
    </location>
</feature>
<feature type="compositionally biased region" description="Pro residues" evidence="2">
    <location>
        <begin position="215"/>
        <end position="224"/>
    </location>
</feature>
<dbReference type="InterPro" id="IPR031799">
    <property type="entry name" value="Znf-C2H2_ribbon"/>
</dbReference>
<feature type="region of interest" description="Disordered" evidence="2">
    <location>
        <begin position="281"/>
        <end position="330"/>
    </location>
</feature>
<evidence type="ECO:0000259" key="3">
    <source>
        <dbReference type="PROSITE" id="PS50157"/>
    </source>
</evidence>
<dbReference type="PANTHER" id="PTHR21695:SF0">
    <property type="entry name" value="ZINC FINGER PROTEIN 414"/>
    <property type="match status" value="1"/>
</dbReference>
<sequence length="456" mass="48963">MEESSGMGTGVQACPAPLPYSDIYGSPSQSPAAKPEKEQLSPAFSAEDCKYSGRTSTGGGVNSSPSDEPRLPKRRPPSSGRQFPCSSYGCRLAFPSPRELAQHLHSHLQPTQSMEGKLFHCSTPGCTETFPSMQELMAHTKLHYKPSRYFKCENCLLRFRTHRSLFKHLHVCSDQSHSPAPPPAPLPPALEKELPDAQRPAGPSPDKAPLLTPLTLPPDPRPRAPFPLLEASLYGSAALPSYSSQASGPVPAPFLPYLGPSPYGLAPGSGPQRLRPFLPAQAQSLPSSGPGSSSNTNTAVWKKNPGSSGSPRRLPGSSEGPTGHSSTSRIVWEHTRGRYTCMQCPFSTASRPAMTLHLEDHRKTPPPAPPHSPHHPPLPLNWRRKGAQSGHWSPLLDHQVVLLPSRLSHPGPRAPQPQGMTGISEAGKPNSPASRSSVRPPGDVESLPLRQTLQVA</sequence>
<dbReference type="AlphaFoldDB" id="A0A6P5JKH7"/>
<evidence type="ECO:0000313" key="5">
    <source>
        <dbReference type="RefSeq" id="XP_020833828.1"/>
    </source>
</evidence>
<accession>A0A6P5JKH7</accession>
<evidence type="ECO:0000313" key="4">
    <source>
        <dbReference type="Proteomes" id="UP000515140"/>
    </source>
</evidence>
<feature type="region of interest" description="Disordered" evidence="2">
    <location>
        <begin position="405"/>
        <end position="456"/>
    </location>
</feature>
<dbReference type="Proteomes" id="UP000515140">
    <property type="component" value="Unplaced"/>
</dbReference>
<dbReference type="KEGG" id="pcw:110202126"/>
<keyword evidence="1" id="KW-0863">Zinc-finger</keyword>
<evidence type="ECO:0000256" key="1">
    <source>
        <dbReference type="PROSITE-ProRule" id="PRU00042"/>
    </source>
</evidence>
<feature type="compositionally biased region" description="Pro residues" evidence="2">
    <location>
        <begin position="179"/>
        <end position="188"/>
    </location>
</feature>
<feature type="domain" description="C2H2-type" evidence="3">
    <location>
        <begin position="150"/>
        <end position="182"/>
    </location>
</feature>
<dbReference type="RefSeq" id="XP_020833828.1">
    <property type="nucleotide sequence ID" value="XM_020978169.1"/>
</dbReference>
<dbReference type="Gene3D" id="3.30.160.60">
    <property type="entry name" value="Classic Zinc Finger"/>
    <property type="match status" value="1"/>
</dbReference>
<gene>
    <name evidence="5" type="primary">ZNF414</name>
</gene>
<dbReference type="SMART" id="SM00355">
    <property type="entry name" value="ZnF_C2H2"/>
    <property type="match status" value="4"/>
</dbReference>